<accession>A0A6J6IJ34</accession>
<dbReference type="PROSITE" id="PS00130">
    <property type="entry name" value="U_DNA_GLYCOSYLASE"/>
    <property type="match status" value="1"/>
</dbReference>
<protein>
    <submittedName>
        <fullName evidence="6">Unannotated protein</fullName>
    </submittedName>
</protein>
<dbReference type="Gene3D" id="3.40.470.10">
    <property type="entry name" value="Uracil-DNA glycosylase-like domain"/>
    <property type="match status" value="1"/>
</dbReference>
<dbReference type="InterPro" id="IPR036895">
    <property type="entry name" value="Uracil-DNA_glycosylase-like_sf"/>
</dbReference>
<dbReference type="PANTHER" id="PTHR11264:SF0">
    <property type="entry name" value="URACIL-DNA GLYCOSYLASE"/>
    <property type="match status" value="1"/>
</dbReference>
<dbReference type="InterPro" id="IPR005122">
    <property type="entry name" value="Uracil-DNA_glycosylase-like"/>
</dbReference>
<dbReference type="NCBIfam" id="NF003592">
    <property type="entry name" value="PRK05254.1-5"/>
    <property type="match status" value="1"/>
</dbReference>
<proteinExistence type="inferred from homology"/>
<evidence type="ECO:0000313" key="6">
    <source>
        <dbReference type="EMBL" id="CAB4624521.1"/>
    </source>
</evidence>
<dbReference type="SUPFAM" id="SSF52141">
    <property type="entry name" value="Uracil-DNA glycosylase-like"/>
    <property type="match status" value="1"/>
</dbReference>
<evidence type="ECO:0000256" key="3">
    <source>
        <dbReference type="ARBA" id="ARBA00022801"/>
    </source>
</evidence>
<dbReference type="AlphaFoldDB" id="A0A6J6IJ34"/>
<name>A0A6J6IJ34_9ZZZZ</name>
<dbReference type="NCBIfam" id="NF003588">
    <property type="entry name" value="PRK05254.1-1"/>
    <property type="match status" value="1"/>
</dbReference>
<comment type="similarity">
    <text evidence="1">Belongs to the uracil-DNA glycosylase (UDG) superfamily. UNG family.</text>
</comment>
<dbReference type="GO" id="GO:0004844">
    <property type="term" value="F:uracil DNA N-glycosylase activity"/>
    <property type="evidence" value="ECO:0007669"/>
    <property type="project" value="InterPro"/>
</dbReference>
<dbReference type="PANTHER" id="PTHR11264">
    <property type="entry name" value="URACIL-DNA GLYCOSYLASE"/>
    <property type="match status" value="1"/>
</dbReference>
<evidence type="ECO:0000256" key="2">
    <source>
        <dbReference type="ARBA" id="ARBA00022763"/>
    </source>
</evidence>
<dbReference type="SMART" id="SM00986">
    <property type="entry name" value="UDG"/>
    <property type="match status" value="1"/>
</dbReference>
<dbReference type="InterPro" id="IPR018085">
    <property type="entry name" value="Ura-DNA_Glyclase_AS"/>
</dbReference>
<dbReference type="InterPro" id="IPR002043">
    <property type="entry name" value="UDG_fam1"/>
</dbReference>
<evidence type="ECO:0000259" key="5">
    <source>
        <dbReference type="SMART" id="SM00986"/>
    </source>
</evidence>
<organism evidence="6">
    <name type="scientific">freshwater metagenome</name>
    <dbReference type="NCBI Taxonomy" id="449393"/>
    <lineage>
        <taxon>unclassified sequences</taxon>
        <taxon>metagenomes</taxon>
        <taxon>ecological metagenomes</taxon>
    </lineage>
</organism>
<dbReference type="CDD" id="cd10027">
    <property type="entry name" value="UDG-F1-like"/>
    <property type="match status" value="1"/>
</dbReference>
<evidence type="ECO:0000256" key="1">
    <source>
        <dbReference type="ARBA" id="ARBA00008184"/>
    </source>
</evidence>
<dbReference type="SMART" id="SM00987">
    <property type="entry name" value="UreE_C"/>
    <property type="match status" value="1"/>
</dbReference>
<dbReference type="EMBL" id="CAEZVM010000003">
    <property type="protein sequence ID" value="CAB4624521.1"/>
    <property type="molecule type" value="Genomic_DNA"/>
</dbReference>
<dbReference type="Pfam" id="PF03167">
    <property type="entry name" value="UDG"/>
    <property type="match status" value="1"/>
</dbReference>
<gene>
    <name evidence="6" type="ORF">UFOPK2032_00125</name>
</gene>
<feature type="domain" description="Uracil-DNA glycosylase-like" evidence="5">
    <location>
        <begin position="45"/>
        <end position="202"/>
    </location>
</feature>
<keyword evidence="2" id="KW-0227">DNA damage</keyword>
<evidence type="ECO:0000256" key="4">
    <source>
        <dbReference type="ARBA" id="ARBA00023204"/>
    </source>
</evidence>
<dbReference type="GO" id="GO:0097510">
    <property type="term" value="P:base-excision repair, AP site formation via deaminated base removal"/>
    <property type="evidence" value="ECO:0007669"/>
    <property type="project" value="TreeGrafter"/>
</dbReference>
<reference evidence="6" key="1">
    <citation type="submission" date="2020-05" db="EMBL/GenBank/DDBJ databases">
        <authorList>
            <person name="Chiriac C."/>
            <person name="Salcher M."/>
            <person name="Ghai R."/>
            <person name="Kavagutti S V."/>
        </authorList>
    </citation>
    <scope>NUCLEOTIDE SEQUENCE</scope>
</reference>
<sequence>MLFSSMHQSWQELLEPARELLAEIENQLVFDSEITPTKPSIMRAFEQPVDSIKVLVIGQDPYPTFGVACGLAFAVAASHKLPQSLKNLMKELAFDIPSATNQGDLVRWGGQGVMLLNSALTTQVAKPGSHAKIWAGFTKLVIEALDKKLSGNLVCLSLGEHAKKLSTAITLGEVIQATHPSPLSANRGFFGSKIYSRVNQALVTKSIAPIDWSC</sequence>
<keyword evidence="4" id="KW-0234">DNA repair</keyword>
<keyword evidence="3" id="KW-0378">Hydrolase</keyword>